<reference evidence="3" key="1">
    <citation type="submission" date="2018-06" db="EMBL/GenBank/DDBJ databases">
        <authorList>
            <person name="Zhirakovskaya E."/>
        </authorList>
    </citation>
    <scope>NUCLEOTIDE SEQUENCE</scope>
</reference>
<dbReference type="InterPro" id="IPR024561">
    <property type="entry name" value="Pullul_strch_C"/>
</dbReference>
<keyword evidence="1" id="KW-0812">Transmembrane</keyword>
<accession>A0A3B0UPV6</accession>
<keyword evidence="1" id="KW-1133">Transmembrane helix</keyword>
<dbReference type="EC" id="3.2.1.41" evidence="3"/>
<keyword evidence="3" id="KW-0378">Hydrolase</keyword>
<dbReference type="GO" id="GO:0051060">
    <property type="term" value="F:pullulanase activity"/>
    <property type="evidence" value="ECO:0007669"/>
    <property type="project" value="UniProtKB-EC"/>
</dbReference>
<dbReference type="NCBIfam" id="TIGR02103">
    <property type="entry name" value="pullul_strch"/>
    <property type="match status" value="1"/>
</dbReference>
<dbReference type="EMBL" id="UOEU01000427">
    <property type="protein sequence ID" value="VAW33191.1"/>
    <property type="molecule type" value="Genomic_DNA"/>
</dbReference>
<dbReference type="Gene3D" id="2.60.40.1180">
    <property type="entry name" value="Golgi alpha-mannosidase II"/>
    <property type="match status" value="1"/>
</dbReference>
<dbReference type="GO" id="GO:0005975">
    <property type="term" value="P:carbohydrate metabolic process"/>
    <property type="evidence" value="ECO:0007669"/>
    <property type="project" value="InterPro"/>
</dbReference>
<gene>
    <name evidence="3" type="ORF">MNBD_CHLOROFLEXI01-5390</name>
</gene>
<evidence type="ECO:0000259" key="2">
    <source>
        <dbReference type="SMART" id="SM00642"/>
    </source>
</evidence>
<keyword evidence="3" id="KW-0326">Glycosidase</keyword>
<keyword evidence="1" id="KW-0472">Membrane</keyword>
<dbReference type="InterPro" id="IPR017853">
    <property type="entry name" value="GH"/>
</dbReference>
<dbReference type="Pfam" id="PF11852">
    <property type="entry name" value="Pullul_strch_C"/>
    <property type="match status" value="1"/>
</dbReference>
<dbReference type="PANTHER" id="PTHR43002">
    <property type="entry name" value="GLYCOGEN DEBRANCHING ENZYME"/>
    <property type="match status" value="1"/>
</dbReference>
<dbReference type="CDD" id="cd11341">
    <property type="entry name" value="AmyAc_Pullulanase_LD-like"/>
    <property type="match status" value="1"/>
</dbReference>
<name>A0A3B0UPV6_9ZZZZ</name>
<proteinExistence type="predicted"/>
<dbReference type="Gene3D" id="3.20.20.80">
    <property type="entry name" value="Glycosidases"/>
    <property type="match status" value="1"/>
</dbReference>
<dbReference type="SUPFAM" id="SSF51011">
    <property type="entry name" value="Glycosyl hydrolase domain"/>
    <property type="match status" value="1"/>
</dbReference>
<evidence type="ECO:0000256" key="1">
    <source>
        <dbReference type="SAM" id="Phobius"/>
    </source>
</evidence>
<feature type="transmembrane region" description="Helical" evidence="1">
    <location>
        <begin position="618"/>
        <end position="637"/>
    </location>
</feature>
<feature type="domain" description="Glycosyl hydrolase family 13 catalytic" evidence="2">
    <location>
        <begin position="44"/>
        <end position="401"/>
    </location>
</feature>
<dbReference type="SUPFAM" id="SSF51445">
    <property type="entry name" value="(Trans)glycosidases"/>
    <property type="match status" value="1"/>
</dbReference>
<dbReference type="SMART" id="SM00642">
    <property type="entry name" value="Aamy"/>
    <property type="match status" value="1"/>
</dbReference>
<organism evidence="3">
    <name type="scientific">hydrothermal vent metagenome</name>
    <dbReference type="NCBI Taxonomy" id="652676"/>
    <lineage>
        <taxon>unclassified sequences</taxon>
        <taxon>metagenomes</taxon>
        <taxon>ecological metagenomes</taxon>
    </lineage>
</organism>
<evidence type="ECO:0000313" key="3">
    <source>
        <dbReference type="EMBL" id="VAW33191.1"/>
    </source>
</evidence>
<sequence>FDIATIDEDKSTWVSPTFAELSTFPPDSEEQQALINAVRDQDPFNWGYDPLHYTVPEGSYAVDPEGINRIIEYRQMVQALNEIDLRVVMDVVYNHTSASGQSDKSVLDRIVPGYYHRLNGTGRVETSTCCQNTATEHNMMRKLMVDSVVTWAVAYKIDAFRFDLMGHHMKADMLAVRVTLDALTLEEDGVDGKNIYIYGEGWNFGEVANGARGENATQFNMVGTGIGAFSDRLRDAARGGSPFGGQTEQGFLNGLFVDPNETDQGSEIEQQLRLQNFTDLIRVGLAGNLADFTFVDANGDTVTGSQILYNGSPGGYTADPQEHVVYISKHDNETLFDIIQYKAPLATSTAVRARMQTLGNSLVMFSQGVPFFQAGDDLLRSKSLDRNSFNSGDWFNRLDFTYQSNNWGVGLPPAGDNQSMWPTMQPLLANPALRPTPEDIAFARDTYLELLQIRAGSPLFRLQTAVQIQNRLQFLNSGQDQIPGLIVMSLSDMTGEEIDANFDMIVVLFNATPEQQLFSAGTLASLPFTLHPVQAESTDLLLREASYEFESGTFVVPAWTTAVFVLPQGSVVDAVEVEEAVVEVEETAVPEEEVEEAVVETAEESPAADIVDAPGTPWAIWLGALGGGFLLTLFVAWRSWRKRGEGAKH</sequence>
<feature type="non-terminal residue" evidence="3">
    <location>
        <position position="1"/>
    </location>
</feature>
<protein>
    <submittedName>
        <fullName evidence="3">Pullulanase</fullName>
        <ecNumber evidence="3">3.2.1.41</ecNumber>
    </submittedName>
</protein>
<dbReference type="InterPro" id="IPR011839">
    <property type="entry name" value="Pullul_strch"/>
</dbReference>
<dbReference type="AlphaFoldDB" id="A0A3B0UPV6"/>
<dbReference type="InterPro" id="IPR006047">
    <property type="entry name" value="GH13_cat_dom"/>
</dbReference>
<dbReference type="InterPro" id="IPR013780">
    <property type="entry name" value="Glyco_hydro_b"/>
</dbReference>